<protein>
    <submittedName>
        <fullName evidence="1">Uncharacterized protein</fullName>
    </submittedName>
</protein>
<name>A0ACC0L2A8_CHOFU</name>
<proteinExistence type="predicted"/>
<reference evidence="1 2" key="1">
    <citation type="journal article" date="2022" name="Genome Biol. Evol.">
        <title>The Spruce Budworm Genome: Reconstructing the Evolutionary History of Antifreeze Proteins.</title>
        <authorList>
            <person name="Beliveau C."/>
            <person name="Gagne P."/>
            <person name="Picq S."/>
            <person name="Vernygora O."/>
            <person name="Keeling C.I."/>
            <person name="Pinkney K."/>
            <person name="Doucet D."/>
            <person name="Wen F."/>
            <person name="Johnston J.S."/>
            <person name="Maaroufi H."/>
            <person name="Boyle B."/>
            <person name="Laroche J."/>
            <person name="Dewar K."/>
            <person name="Juretic N."/>
            <person name="Blackburn G."/>
            <person name="Nisole A."/>
            <person name="Brunet B."/>
            <person name="Brandao M."/>
            <person name="Lumley L."/>
            <person name="Duan J."/>
            <person name="Quan G."/>
            <person name="Lucarotti C.J."/>
            <person name="Roe A.D."/>
            <person name="Sperling F.A.H."/>
            <person name="Levesque R.C."/>
            <person name="Cusson M."/>
        </authorList>
    </citation>
    <scope>NUCLEOTIDE SEQUENCE [LARGE SCALE GENOMIC DNA]</scope>
    <source>
        <strain evidence="1">Glfc:IPQL:Cfum</strain>
    </source>
</reference>
<organism evidence="1 2">
    <name type="scientific">Choristoneura fumiferana</name>
    <name type="common">Spruce budworm moth</name>
    <name type="synonym">Archips fumiferana</name>
    <dbReference type="NCBI Taxonomy" id="7141"/>
    <lineage>
        <taxon>Eukaryota</taxon>
        <taxon>Metazoa</taxon>
        <taxon>Ecdysozoa</taxon>
        <taxon>Arthropoda</taxon>
        <taxon>Hexapoda</taxon>
        <taxon>Insecta</taxon>
        <taxon>Pterygota</taxon>
        <taxon>Neoptera</taxon>
        <taxon>Endopterygota</taxon>
        <taxon>Lepidoptera</taxon>
        <taxon>Glossata</taxon>
        <taxon>Ditrysia</taxon>
        <taxon>Tortricoidea</taxon>
        <taxon>Tortricidae</taxon>
        <taxon>Tortricinae</taxon>
        <taxon>Choristoneura</taxon>
    </lineage>
</organism>
<comment type="caution">
    <text evidence="1">The sequence shown here is derived from an EMBL/GenBank/DDBJ whole genome shotgun (WGS) entry which is preliminary data.</text>
</comment>
<dbReference type="EMBL" id="CM046109">
    <property type="protein sequence ID" value="KAI8442499.1"/>
    <property type="molecule type" value="Genomic_DNA"/>
</dbReference>
<evidence type="ECO:0000313" key="2">
    <source>
        <dbReference type="Proteomes" id="UP001064048"/>
    </source>
</evidence>
<gene>
    <name evidence="1" type="ORF">MSG28_005988</name>
</gene>
<sequence>MAMAGPGRRAGAGGADASVASDVRRGLYVSLTSDGDGCVVTCAGWAWATGWAGGADASVASDVRRGLYVSLTSDGDGCVVTCAGWAWATGWGRRADASVASDVRRGLYVSLTSDGDGCVVTCAGWAWATGWAGGADASVASDVRRGLYVSLTSDGDGCVVTCAGWAWATGWGRRCRCAGPGRRAGAGGADASVASDVRRGLYVSLTSDGDGCVVTCAGWAWATGWAGGADASVASDVRRGLLGLGDGLGPAVPMRLSRLTFGADSGCDVVLDPAQCRYVSPRHATVFYDEAALLAAPPSPSLSMCLSRVCMWSCCCTMRSTISTHIDSFTVLGLHDKKICTRNDSFTDHGFHDKHIKAEVLFGGCQLFKRIS</sequence>
<accession>A0ACC0L2A8</accession>
<keyword evidence="2" id="KW-1185">Reference proteome</keyword>
<evidence type="ECO:0000313" key="1">
    <source>
        <dbReference type="EMBL" id="KAI8442499.1"/>
    </source>
</evidence>
<dbReference type="Proteomes" id="UP001064048">
    <property type="component" value="Chromosome 9"/>
</dbReference>